<protein>
    <submittedName>
        <fullName evidence="3">EamA domain-containing membrane protein RarD</fullName>
    </submittedName>
</protein>
<feature type="transmembrane region" description="Helical" evidence="1">
    <location>
        <begin position="75"/>
        <end position="94"/>
    </location>
</feature>
<evidence type="ECO:0000313" key="3">
    <source>
        <dbReference type="EMBL" id="SEQ64299.1"/>
    </source>
</evidence>
<dbReference type="GO" id="GO:0016020">
    <property type="term" value="C:membrane"/>
    <property type="evidence" value="ECO:0007669"/>
    <property type="project" value="InterPro"/>
</dbReference>
<keyword evidence="1" id="KW-0472">Membrane</keyword>
<feature type="transmembrane region" description="Helical" evidence="1">
    <location>
        <begin position="156"/>
        <end position="175"/>
    </location>
</feature>
<dbReference type="OrthoDB" id="5192439at2"/>
<accession>A0A1H9HPN2</accession>
<sequence>MADAVDKGPGRGRGTGIAVVTVATVLWSTAGLFVRALDLDVWTTLGWRSVFAAIALFITDLVRRRKRVEGATRKPAWLMPLAMALSGLSMFGYVASLKLTTVANVLTIYATIPFVAAGVAFLWTGERAERRIVIASGVALAGVAVMAWAAASPRDLAGNALAFLMTVTFAMLLVMARRYPDLRLAAINAGGAALCAAVCFPLMPQTLPSPLELAILAAFGLTTTALAYVLFLLGARYIPAPEAGLIGLLDVVLGPLWVWLAFSENPGRPALVGGVIVIAAVLWYLSAGLRQMRNRRAPGQPAL</sequence>
<organism evidence="3 4">
    <name type="scientific">Faunimonas pinastri</name>
    <dbReference type="NCBI Taxonomy" id="1855383"/>
    <lineage>
        <taxon>Bacteria</taxon>
        <taxon>Pseudomonadati</taxon>
        <taxon>Pseudomonadota</taxon>
        <taxon>Alphaproteobacteria</taxon>
        <taxon>Hyphomicrobiales</taxon>
        <taxon>Afifellaceae</taxon>
        <taxon>Faunimonas</taxon>
    </lineage>
</organism>
<dbReference type="Proteomes" id="UP000199647">
    <property type="component" value="Unassembled WGS sequence"/>
</dbReference>
<feature type="transmembrane region" description="Helical" evidence="1">
    <location>
        <begin position="182"/>
        <end position="203"/>
    </location>
</feature>
<name>A0A1H9HPN2_9HYPH</name>
<feature type="domain" description="EamA" evidence="2">
    <location>
        <begin position="15"/>
        <end position="147"/>
    </location>
</feature>
<feature type="transmembrane region" description="Helical" evidence="1">
    <location>
        <begin position="245"/>
        <end position="262"/>
    </location>
</feature>
<evidence type="ECO:0000313" key="4">
    <source>
        <dbReference type="Proteomes" id="UP000199647"/>
    </source>
</evidence>
<dbReference type="STRING" id="1855383.SAMN05216548_106115"/>
<keyword evidence="4" id="KW-1185">Reference proteome</keyword>
<dbReference type="PANTHER" id="PTHR22911">
    <property type="entry name" value="ACYL-MALONYL CONDENSING ENZYME-RELATED"/>
    <property type="match status" value="1"/>
</dbReference>
<keyword evidence="1" id="KW-0812">Transmembrane</keyword>
<keyword evidence="1" id="KW-1133">Transmembrane helix</keyword>
<proteinExistence type="predicted"/>
<dbReference type="InterPro" id="IPR000620">
    <property type="entry name" value="EamA_dom"/>
</dbReference>
<gene>
    <name evidence="3" type="ORF">SAMN05216548_106115</name>
</gene>
<feature type="transmembrane region" description="Helical" evidence="1">
    <location>
        <begin position="215"/>
        <end position="233"/>
    </location>
</feature>
<feature type="domain" description="EamA" evidence="2">
    <location>
        <begin position="158"/>
        <end position="284"/>
    </location>
</feature>
<dbReference type="InterPro" id="IPR037185">
    <property type="entry name" value="EmrE-like"/>
</dbReference>
<feature type="transmembrane region" description="Helical" evidence="1">
    <location>
        <begin position="106"/>
        <end position="125"/>
    </location>
</feature>
<dbReference type="PANTHER" id="PTHR22911:SF135">
    <property type="entry name" value="BLR4310 PROTEIN"/>
    <property type="match status" value="1"/>
</dbReference>
<feature type="transmembrane region" description="Helical" evidence="1">
    <location>
        <begin position="45"/>
        <end position="63"/>
    </location>
</feature>
<dbReference type="EMBL" id="FOFG01000006">
    <property type="protein sequence ID" value="SEQ64299.1"/>
    <property type="molecule type" value="Genomic_DNA"/>
</dbReference>
<dbReference type="RefSeq" id="WP_092496475.1">
    <property type="nucleotide sequence ID" value="NZ_FOFG01000006.1"/>
</dbReference>
<evidence type="ECO:0000256" key="1">
    <source>
        <dbReference type="SAM" id="Phobius"/>
    </source>
</evidence>
<feature type="transmembrane region" description="Helical" evidence="1">
    <location>
        <begin position="12"/>
        <end position="33"/>
    </location>
</feature>
<evidence type="ECO:0000259" key="2">
    <source>
        <dbReference type="Pfam" id="PF00892"/>
    </source>
</evidence>
<dbReference type="AlphaFoldDB" id="A0A1H9HPN2"/>
<feature type="transmembrane region" description="Helical" evidence="1">
    <location>
        <begin position="132"/>
        <end position="150"/>
    </location>
</feature>
<dbReference type="Pfam" id="PF00892">
    <property type="entry name" value="EamA"/>
    <property type="match status" value="2"/>
</dbReference>
<feature type="transmembrane region" description="Helical" evidence="1">
    <location>
        <begin position="268"/>
        <end position="286"/>
    </location>
</feature>
<dbReference type="SUPFAM" id="SSF103481">
    <property type="entry name" value="Multidrug resistance efflux transporter EmrE"/>
    <property type="match status" value="2"/>
</dbReference>
<reference evidence="3 4" key="1">
    <citation type="submission" date="2016-10" db="EMBL/GenBank/DDBJ databases">
        <authorList>
            <person name="de Groot N.N."/>
        </authorList>
    </citation>
    <scope>NUCLEOTIDE SEQUENCE [LARGE SCALE GENOMIC DNA]</scope>
    <source>
        <strain evidence="3 4">A52C2</strain>
    </source>
</reference>